<accession>A0A9W3CES5</accession>
<evidence type="ECO:0000313" key="3">
    <source>
        <dbReference type="RefSeq" id="XP_056850012.1"/>
    </source>
</evidence>
<dbReference type="InterPro" id="IPR050796">
    <property type="entry name" value="SCF_F-box_component"/>
</dbReference>
<evidence type="ECO:0000259" key="1">
    <source>
        <dbReference type="PROSITE" id="PS50181"/>
    </source>
</evidence>
<evidence type="ECO:0000313" key="2">
    <source>
        <dbReference type="Proteomes" id="UP000504610"/>
    </source>
</evidence>
<proteinExistence type="predicted"/>
<dbReference type="SUPFAM" id="SSF81383">
    <property type="entry name" value="F-box domain"/>
    <property type="match status" value="1"/>
</dbReference>
<dbReference type="InterPro" id="IPR006527">
    <property type="entry name" value="F-box-assoc_dom_typ1"/>
</dbReference>
<dbReference type="Pfam" id="PF00646">
    <property type="entry name" value="F-box"/>
    <property type="match status" value="1"/>
</dbReference>
<dbReference type="InterPro" id="IPR001810">
    <property type="entry name" value="F-box_dom"/>
</dbReference>
<dbReference type="AlphaFoldDB" id="A0A9W3CES5"/>
<dbReference type="PROSITE" id="PS50181">
    <property type="entry name" value="FBOX"/>
    <property type="match status" value="1"/>
</dbReference>
<dbReference type="Gene3D" id="1.20.1280.50">
    <property type="match status" value="1"/>
</dbReference>
<dbReference type="SMART" id="SM00256">
    <property type="entry name" value="FBOX"/>
    <property type="match status" value="1"/>
</dbReference>
<dbReference type="Pfam" id="PF07734">
    <property type="entry name" value="FBA_1"/>
    <property type="match status" value="1"/>
</dbReference>
<protein>
    <submittedName>
        <fullName evidence="3">F-box protein At3g19560</fullName>
    </submittedName>
</protein>
<dbReference type="OrthoDB" id="1093951at2759"/>
<dbReference type="KEGG" id="rsz:108837334"/>
<dbReference type="InterPro" id="IPR017451">
    <property type="entry name" value="F-box-assoc_interact_dom"/>
</dbReference>
<dbReference type="Proteomes" id="UP000504610">
    <property type="component" value="Chromosome 2"/>
</dbReference>
<dbReference type="CDD" id="cd22157">
    <property type="entry name" value="F-box_AtFBW1-like"/>
    <property type="match status" value="1"/>
</dbReference>
<organism evidence="2 3">
    <name type="scientific">Raphanus sativus</name>
    <name type="common">Radish</name>
    <name type="synonym">Raphanus raphanistrum var. sativus</name>
    <dbReference type="NCBI Taxonomy" id="3726"/>
    <lineage>
        <taxon>Eukaryota</taxon>
        <taxon>Viridiplantae</taxon>
        <taxon>Streptophyta</taxon>
        <taxon>Embryophyta</taxon>
        <taxon>Tracheophyta</taxon>
        <taxon>Spermatophyta</taxon>
        <taxon>Magnoliopsida</taxon>
        <taxon>eudicotyledons</taxon>
        <taxon>Gunneridae</taxon>
        <taxon>Pentapetalae</taxon>
        <taxon>rosids</taxon>
        <taxon>malvids</taxon>
        <taxon>Brassicales</taxon>
        <taxon>Brassicaceae</taxon>
        <taxon>Brassiceae</taxon>
        <taxon>Raphanus</taxon>
    </lineage>
</organism>
<sequence length="364" mass="41815">MTIMSDLPQDLEEEILSRVPITSLRTVRYTCKRWNRLLKDGSFIKNQCDKEFLAIKGNGSKVCLVSINLHRNQPIKQIGKIKLRYTSRFIQCNGLVLCFPEEGNIKRLVVWNPYLGQTRRVEPRSYGKRDHEYGFGYDKNNNHKILRLIYDFKYNLTQEIYDLKSNSWKVLPAPSAIVPTPIICDTGVSVKGSSYFLAKERGDKAVEVVGKAFFLLGFDFTREAFGPRLELPYLSDVEDYKVLSALREEKLVVLLEGRSYTHEMEIWITDNVEPNAVSWNKFLAFNFATVTGFKYSVYAQRGFFVDEEKKVVVFSEMTTYGPHNQTRGCIIREGGYLKKVDLGEESSSDGPYVCSYYAPSVVQI</sequence>
<feature type="domain" description="F-box" evidence="1">
    <location>
        <begin position="1"/>
        <end position="47"/>
    </location>
</feature>
<gene>
    <name evidence="3" type="primary">LOC108837334</name>
</gene>
<dbReference type="RefSeq" id="XP_056850012.1">
    <property type="nucleotide sequence ID" value="XM_056994032.1"/>
</dbReference>
<dbReference type="InterPro" id="IPR036047">
    <property type="entry name" value="F-box-like_dom_sf"/>
</dbReference>
<dbReference type="NCBIfam" id="TIGR01640">
    <property type="entry name" value="F_box_assoc_1"/>
    <property type="match status" value="1"/>
</dbReference>
<reference evidence="3" key="2">
    <citation type="submission" date="2025-08" db="UniProtKB">
        <authorList>
            <consortium name="RefSeq"/>
        </authorList>
    </citation>
    <scope>IDENTIFICATION</scope>
    <source>
        <tissue evidence="3">Leaf</tissue>
    </source>
</reference>
<reference evidence="2" key="1">
    <citation type="journal article" date="2019" name="Database">
        <title>The radish genome database (RadishGD): an integrated information resource for radish genomics.</title>
        <authorList>
            <person name="Yu H.J."/>
            <person name="Baek S."/>
            <person name="Lee Y.J."/>
            <person name="Cho A."/>
            <person name="Mun J.H."/>
        </authorList>
    </citation>
    <scope>NUCLEOTIDE SEQUENCE [LARGE SCALE GENOMIC DNA]</scope>
    <source>
        <strain evidence="2">cv. WK10039</strain>
    </source>
</reference>
<dbReference type="GeneID" id="108837334"/>
<dbReference type="PANTHER" id="PTHR31672">
    <property type="entry name" value="BNACNNG10540D PROTEIN"/>
    <property type="match status" value="1"/>
</dbReference>
<dbReference type="PANTHER" id="PTHR31672:SF13">
    <property type="entry name" value="F-BOX PROTEIN CPR30-LIKE"/>
    <property type="match status" value="1"/>
</dbReference>
<keyword evidence="2" id="KW-1185">Reference proteome</keyword>
<name>A0A9W3CES5_RAPSA</name>